<feature type="region of interest" description="Disordered" evidence="1">
    <location>
        <begin position="53"/>
        <end position="80"/>
    </location>
</feature>
<reference evidence="3" key="1">
    <citation type="journal article" date="2020" name="Stud. Mycol.">
        <title>101 Dothideomycetes genomes: A test case for predicting lifestyles and emergence of pathogens.</title>
        <authorList>
            <person name="Haridas S."/>
            <person name="Albert R."/>
            <person name="Binder M."/>
            <person name="Bloem J."/>
            <person name="LaButti K."/>
            <person name="Salamov A."/>
            <person name="Andreopoulos B."/>
            <person name="Baker S."/>
            <person name="Barry K."/>
            <person name="Bills G."/>
            <person name="Bluhm B."/>
            <person name="Cannon C."/>
            <person name="Castanera R."/>
            <person name="Culley D."/>
            <person name="Daum C."/>
            <person name="Ezra D."/>
            <person name="Gonzalez J."/>
            <person name="Henrissat B."/>
            <person name="Kuo A."/>
            <person name="Liang C."/>
            <person name="Lipzen A."/>
            <person name="Lutzoni F."/>
            <person name="Magnuson J."/>
            <person name="Mondo S."/>
            <person name="Nolan M."/>
            <person name="Ohm R."/>
            <person name="Pangilinan J."/>
            <person name="Park H.-J."/>
            <person name="Ramirez L."/>
            <person name="Alfaro M."/>
            <person name="Sun H."/>
            <person name="Tritt A."/>
            <person name="Yoshinaga Y."/>
            <person name="Zwiers L.-H."/>
            <person name="Turgeon B."/>
            <person name="Goodwin S."/>
            <person name="Spatafora J."/>
            <person name="Crous P."/>
            <person name="Grigoriev I."/>
        </authorList>
    </citation>
    <scope>NUCLEOTIDE SEQUENCE [LARGE SCALE GENOMIC DNA]</scope>
    <source>
        <strain evidence="3">CBS 304.66</strain>
    </source>
</reference>
<proteinExistence type="predicted"/>
<sequence length="126" mass="13832">MPPVTLTCAAYDSSTLPVAPARQAKGTVRPAIAWRDPSIPTFLPLPPRCTRTNPRHWLTRREKESPPSRTSSETASPLSFPLFSEQLRALPLPRNSQPAPTGTRVDVMCIRAVASCHVASEAFTFH</sequence>
<organism evidence="2 3">
    <name type="scientific">Lojkania enalia</name>
    <dbReference type="NCBI Taxonomy" id="147567"/>
    <lineage>
        <taxon>Eukaryota</taxon>
        <taxon>Fungi</taxon>
        <taxon>Dikarya</taxon>
        <taxon>Ascomycota</taxon>
        <taxon>Pezizomycotina</taxon>
        <taxon>Dothideomycetes</taxon>
        <taxon>Pleosporomycetidae</taxon>
        <taxon>Pleosporales</taxon>
        <taxon>Pleosporales incertae sedis</taxon>
        <taxon>Lojkania</taxon>
    </lineage>
</organism>
<feature type="compositionally biased region" description="Polar residues" evidence="1">
    <location>
        <begin position="67"/>
        <end position="77"/>
    </location>
</feature>
<evidence type="ECO:0000256" key="1">
    <source>
        <dbReference type="SAM" id="MobiDB-lite"/>
    </source>
</evidence>
<gene>
    <name evidence="2" type="ORF">CC78DRAFT_283</name>
</gene>
<comment type="caution">
    <text evidence="2">The sequence shown here is derived from an EMBL/GenBank/DDBJ whole genome shotgun (WGS) entry which is preliminary data.</text>
</comment>
<protein>
    <submittedName>
        <fullName evidence="2">Uncharacterized protein</fullName>
    </submittedName>
</protein>
<dbReference type="Proteomes" id="UP000800093">
    <property type="component" value="Unassembled WGS sequence"/>
</dbReference>
<evidence type="ECO:0000313" key="3">
    <source>
        <dbReference type="Proteomes" id="UP000800093"/>
    </source>
</evidence>
<dbReference type="EMBL" id="ML986578">
    <property type="protein sequence ID" value="KAF2270787.1"/>
    <property type="molecule type" value="Genomic_DNA"/>
</dbReference>
<keyword evidence="3" id="KW-1185">Reference proteome</keyword>
<accession>A0A9P4TRB3</accession>
<name>A0A9P4TRB3_9PLEO</name>
<evidence type="ECO:0000313" key="2">
    <source>
        <dbReference type="EMBL" id="KAF2270787.1"/>
    </source>
</evidence>
<dbReference type="AlphaFoldDB" id="A0A9P4TRB3"/>